<dbReference type="AlphaFoldDB" id="A0A2U2XEQ1"/>
<reference evidence="1 2" key="2">
    <citation type="submission" date="2018-05" db="EMBL/GenBank/DDBJ databases">
        <authorList>
            <person name="Lanie J.A."/>
            <person name="Ng W.-L."/>
            <person name="Kazmierczak K.M."/>
            <person name="Andrzejewski T.M."/>
            <person name="Davidsen T.M."/>
            <person name="Wayne K.J."/>
            <person name="Tettelin H."/>
            <person name="Glass J.I."/>
            <person name="Rusch D."/>
            <person name="Podicherti R."/>
            <person name="Tsui H.-C.T."/>
            <person name="Winkler M.E."/>
        </authorList>
    </citation>
    <scope>NUCLEOTIDE SEQUENCE [LARGE SCALE GENOMIC DNA]</scope>
    <source>
        <strain evidence="1 2">C305</strain>
    </source>
</reference>
<keyword evidence="1" id="KW-0255">Endonuclease</keyword>
<name>A0A2U2XEQ1_9FLAO</name>
<keyword evidence="1" id="KW-0378">Hydrolase</keyword>
<evidence type="ECO:0000313" key="2">
    <source>
        <dbReference type="Proteomes" id="UP000245370"/>
    </source>
</evidence>
<protein>
    <submittedName>
        <fullName evidence="1">Restriction endonuclease</fullName>
    </submittedName>
</protein>
<accession>A0A2U2XEQ1</accession>
<dbReference type="REBASE" id="316696">
    <property type="entry name" value="Bsp305McrBCP"/>
</dbReference>
<comment type="caution">
    <text evidence="1">The sequence shown here is derived from an EMBL/GenBank/DDBJ whole genome shotgun (WGS) entry which is preliminary data.</text>
</comment>
<dbReference type="GO" id="GO:0004519">
    <property type="term" value="F:endonuclease activity"/>
    <property type="evidence" value="ECO:0007669"/>
    <property type="project" value="UniProtKB-KW"/>
</dbReference>
<dbReference type="Proteomes" id="UP000245370">
    <property type="component" value="Unassembled WGS sequence"/>
</dbReference>
<evidence type="ECO:0000313" key="1">
    <source>
        <dbReference type="EMBL" id="PWH86279.1"/>
    </source>
</evidence>
<dbReference type="PANTHER" id="PTHR38733">
    <property type="entry name" value="PROTEIN MCRC"/>
    <property type="match status" value="1"/>
</dbReference>
<dbReference type="EMBL" id="QFRJ01000002">
    <property type="protein sequence ID" value="PWH86279.1"/>
    <property type="molecule type" value="Genomic_DNA"/>
</dbReference>
<reference evidence="1 2" key="1">
    <citation type="submission" date="2018-05" db="EMBL/GenBank/DDBJ databases">
        <title>Brumimicrobium oceani sp. nov., isolated from coastal sediment.</title>
        <authorList>
            <person name="Kou Y."/>
        </authorList>
    </citation>
    <scope>NUCLEOTIDE SEQUENCE [LARGE SCALE GENOMIC DNA]</scope>
    <source>
        <strain evidence="1 2">C305</strain>
    </source>
</reference>
<keyword evidence="1" id="KW-0540">Nuclease</keyword>
<gene>
    <name evidence="1" type="ORF">DIT68_03305</name>
</gene>
<organism evidence="1 2">
    <name type="scientific">Brumimicrobium oceani</name>
    <dbReference type="NCBI Taxonomy" id="2100725"/>
    <lineage>
        <taxon>Bacteria</taxon>
        <taxon>Pseudomonadati</taxon>
        <taxon>Bacteroidota</taxon>
        <taxon>Flavobacteriia</taxon>
        <taxon>Flavobacteriales</taxon>
        <taxon>Crocinitomicaceae</taxon>
        <taxon>Brumimicrobium</taxon>
    </lineage>
</organism>
<dbReference type="Pfam" id="PF10117">
    <property type="entry name" value="McrBC"/>
    <property type="match status" value="1"/>
</dbReference>
<sequence length="414" mass="48583">MRKVINRFEHGRLFIGEEGFNQTHLDALIKLNTVHESAYFDIIPKGIKFKQFVGVLQVGELLLQIHPKADKDENDGEWKGVLLQMLKACGRIKAQSAGEAQVKKQHLNLLEVYFEYFLREIEYLIHRGLIKQYRRESGNVKALKGKLEFAQNIRHNHIHKERFYTTHQVYDTNHQLHQILAVALEIVGQFSRGSRLNDLWRRMTLSFPEVEHIKVTSKLLESVTFNRKSMPYKRAFELARLIILNYSPDINKGRENMIALLFDMNELWEDYVFIQLRKEVLKPNSKYKDYEVLPQRSKGFWKGNSLKPDIVIEHKTTKRKFVIDTKWKRPGFTASVDDLRQVYTYARFWNAENVMLLYPGDFRNNKEGIFKTTDSVPFSKDEISHKGYLRFVKVVEDGRLCADLGEKVLEGFVG</sequence>
<proteinExistence type="predicted"/>
<dbReference type="RefSeq" id="WP_109358390.1">
    <property type="nucleotide sequence ID" value="NZ_QFRJ01000002.1"/>
</dbReference>
<dbReference type="InterPro" id="IPR019292">
    <property type="entry name" value="McrC"/>
</dbReference>
<dbReference type="OrthoDB" id="307209at2"/>
<keyword evidence="2" id="KW-1185">Reference proteome</keyword>
<dbReference type="PANTHER" id="PTHR38733:SF1">
    <property type="entry name" value="TYPE IV METHYL-DIRECTED RESTRICTION ENZYME ECOKMCRBC"/>
    <property type="match status" value="1"/>
</dbReference>